<dbReference type="eggNOG" id="ENOG502R0A2">
    <property type="taxonomic scope" value="Eukaryota"/>
</dbReference>
<evidence type="ECO:0008006" key="4">
    <source>
        <dbReference type="Google" id="ProtNLM"/>
    </source>
</evidence>
<dbReference type="EMBL" id="FR823390">
    <property type="protein sequence ID" value="CBZ54010.1"/>
    <property type="molecule type" value="Genomic_DNA"/>
</dbReference>
<proteinExistence type="predicted"/>
<dbReference type="EMBL" id="LN714483">
    <property type="protein sequence ID" value="CEL68014.1"/>
    <property type="molecule type" value="Genomic_DNA"/>
</dbReference>
<reference evidence="2" key="4">
    <citation type="journal article" date="2015" name="PLoS ONE">
        <title>Comprehensive Evaluation of Toxoplasma gondii VEG and Neospora caninum LIV Genomes with Tachyzoite Stage Transcriptome and Proteome Defines Novel Transcript Features.</title>
        <authorList>
            <person name="Ramaprasad A."/>
            <person name="Mourier T."/>
            <person name="Naeem R."/>
            <person name="Malas T.B."/>
            <person name="Moussa E."/>
            <person name="Panigrahi A."/>
            <person name="Vermont S.J."/>
            <person name="Otto T.D."/>
            <person name="Wastling J."/>
            <person name="Pain A."/>
        </authorList>
    </citation>
    <scope>NUCLEOTIDE SEQUENCE</scope>
    <source>
        <strain evidence="2">Liverpool</strain>
    </source>
</reference>
<keyword evidence="3" id="KW-1185">Reference proteome</keyword>
<evidence type="ECO:0000313" key="1">
    <source>
        <dbReference type="EMBL" id="CBZ54010.1"/>
    </source>
</evidence>
<accession>F0VJU9</accession>
<dbReference type="VEuPathDB" id="ToxoDB:NCLIV_037930"/>
<dbReference type="GeneID" id="13441919"/>
<gene>
    <name evidence="2" type="ORF">BN1204_037930</name>
    <name evidence="1" type="ORF">NCLIV_037930</name>
</gene>
<dbReference type="OMA" id="IYKFVTP"/>
<protein>
    <recommendedName>
        <fullName evidence="4">Toxoplasma gondii family A protein</fullName>
    </recommendedName>
</protein>
<dbReference type="AlphaFoldDB" id="F0VJU9"/>
<organism evidence="1 3">
    <name type="scientific">Neospora caninum (strain Liverpool)</name>
    <dbReference type="NCBI Taxonomy" id="572307"/>
    <lineage>
        <taxon>Eukaryota</taxon>
        <taxon>Sar</taxon>
        <taxon>Alveolata</taxon>
        <taxon>Apicomplexa</taxon>
        <taxon>Conoidasida</taxon>
        <taxon>Coccidia</taxon>
        <taxon>Eucoccidiorida</taxon>
        <taxon>Eimeriorina</taxon>
        <taxon>Sarcocystidae</taxon>
        <taxon>Neospora</taxon>
    </lineage>
</organism>
<reference evidence="1" key="1">
    <citation type="submission" date="2011-02" db="EMBL/GenBank/DDBJ databases">
        <authorList>
            <person name="Aslett M."/>
        </authorList>
    </citation>
    <scope>NUCLEOTIDE SEQUENCE</scope>
    <source>
        <strain evidence="1">Liverpool</strain>
    </source>
</reference>
<reference evidence="1" key="2">
    <citation type="submission" date="2011-03" db="EMBL/GenBank/DDBJ databases">
        <title>Comparative genomics and transcriptomics of Neospora caninum and Toxoplasma gondii.</title>
        <authorList>
            <person name="Reid A.J."/>
            <person name="Sohal A."/>
            <person name="Harris D."/>
            <person name="Quail M."/>
            <person name="Sanders M."/>
            <person name="Berriman M."/>
            <person name="Wastling J.M."/>
            <person name="Pain A."/>
        </authorList>
    </citation>
    <scope>NUCLEOTIDE SEQUENCE</scope>
    <source>
        <strain evidence="1">Liverpool</strain>
    </source>
</reference>
<evidence type="ECO:0000313" key="3">
    <source>
        <dbReference type="Proteomes" id="UP000007494"/>
    </source>
</evidence>
<evidence type="ECO:0000313" key="2">
    <source>
        <dbReference type="EMBL" id="CEL68014.1"/>
    </source>
</evidence>
<dbReference type="OrthoDB" id="329976at2759"/>
<dbReference type="InParanoid" id="F0VJU9"/>
<dbReference type="Proteomes" id="UP000007494">
    <property type="component" value="Chromosome VIII"/>
</dbReference>
<name>F0VJU9_NEOCL</name>
<sequence>MARQGLQTLRDASRRHVLFRSVFLAVFSSALHVCSERVWPEGSSPPASYLLIVEPEGIETPRTQEVSLLAGQSFALVDKTANGLEFTPAAWDTTAIAYEKSECRFDQTVSIGSLFPAATSKLWSQVSPQSAEMAAGIKKIYKFVTPPTEELPRKAVNFCLVAYSKDAAAARTASETKGATARPGLTVVIHASASRASFGVAMASILSTLWLLTF</sequence>
<reference evidence="3" key="3">
    <citation type="journal article" date="2012" name="PLoS Pathog.">
        <title>Comparative genomics of the apicomplexan parasites Toxoplasma gondii and Neospora caninum: Coccidia differing in host range and transmission strategy.</title>
        <authorList>
            <person name="Reid A.J."/>
            <person name="Vermont S.J."/>
            <person name="Cotton J.A."/>
            <person name="Harris D."/>
            <person name="Hill-Cawthorne G.A."/>
            <person name="Konen-Waisman S."/>
            <person name="Latham S.M."/>
            <person name="Mourier T."/>
            <person name="Norton R."/>
            <person name="Quail M.A."/>
            <person name="Sanders M."/>
            <person name="Shanmugam D."/>
            <person name="Sohal A."/>
            <person name="Wasmuth J.D."/>
            <person name="Brunk B."/>
            <person name="Grigg M.E."/>
            <person name="Howard J.C."/>
            <person name="Parkinson J."/>
            <person name="Roos D.S."/>
            <person name="Trees A.J."/>
            <person name="Berriman M."/>
            <person name="Pain A."/>
            <person name="Wastling J.M."/>
        </authorList>
    </citation>
    <scope>NUCLEOTIDE SEQUENCE [LARGE SCALE GENOMIC DNA]</scope>
    <source>
        <strain evidence="3">Liverpool</strain>
    </source>
</reference>
<dbReference type="RefSeq" id="XP_003884042.1">
    <property type="nucleotide sequence ID" value="XM_003883993.1"/>
</dbReference>